<feature type="non-terminal residue" evidence="1">
    <location>
        <position position="73"/>
    </location>
</feature>
<comment type="caution">
    <text evidence="1">The sequence shown here is derived from an EMBL/GenBank/DDBJ whole genome shotgun (WGS) entry which is preliminary data.</text>
</comment>
<dbReference type="Proteomes" id="UP001153199">
    <property type="component" value="Unassembled WGS sequence"/>
</dbReference>
<feature type="non-terminal residue" evidence="1">
    <location>
        <position position="1"/>
    </location>
</feature>
<organism evidence="1 2">
    <name type="scientific">Lactococcus formosensis</name>
    <dbReference type="NCBI Taxonomy" id="1281486"/>
    <lineage>
        <taxon>Bacteria</taxon>
        <taxon>Bacillati</taxon>
        <taxon>Bacillota</taxon>
        <taxon>Bacilli</taxon>
        <taxon>Lactobacillales</taxon>
        <taxon>Streptococcaceae</taxon>
        <taxon>Lactococcus</taxon>
    </lineage>
</organism>
<accession>A0A9X4P2A0</accession>
<name>A0A9X4P2A0_9LACT</name>
<sequence length="73" mass="8612">TKSGRREREEVPCIPDLLFVHACADELDPVVEATPTLQYRYERGRGYRTPMTVRRVDMQRFILAVRATEEPRY</sequence>
<evidence type="ECO:0000313" key="2">
    <source>
        <dbReference type="Proteomes" id="UP001153199"/>
    </source>
</evidence>
<dbReference type="AlphaFoldDB" id="A0A9X4P2A0"/>
<gene>
    <name evidence="1" type="ORF">NF717_12525</name>
</gene>
<dbReference type="EMBL" id="JAMWFV010000270">
    <property type="protein sequence ID" value="MDG6146460.1"/>
    <property type="molecule type" value="Genomic_DNA"/>
</dbReference>
<reference evidence="1" key="1">
    <citation type="submission" date="2022-06" db="EMBL/GenBank/DDBJ databases">
        <title>Lactococcus from bovine mastitis in China.</title>
        <authorList>
            <person name="Lin Y."/>
            <person name="Han B."/>
        </authorList>
    </citation>
    <scope>NUCLEOTIDE SEQUENCE</scope>
    <source>
        <strain evidence="1">Ningxia-I-26</strain>
    </source>
</reference>
<evidence type="ECO:0000313" key="1">
    <source>
        <dbReference type="EMBL" id="MDG6146460.1"/>
    </source>
</evidence>
<proteinExistence type="predicted"/>
<protein>
    <submittedName>
        <fullName evidence="1">Uncharacterized protein</fullName>
    </submittedName>
</protein>
<keyword evidence="2" id="KW-1185">Reference proteome</keyword>